<comment type="similarity">
    <text evidence="2">Belongs to the dpy-19 family.</text>
</comment>
<evidence type="ECO:0000256" key="6">
    <source>
        <dbReference type="ARBA" id="ARBA00022989"/>
    </source>
</evidence>
<evidence type="ECO:0000256" key="1">
    <source>
        <dbReference type="ARBA" id="ARBA00004141"/>
    </source>
</evidence>
<gene>
    <name evidence="9" type="ORF">BSL78_21549</name>
</gene>
<accession>A0A2G8K0S3</accession>
<comment type="caution">
    <text evidence="9">The sequence shown here is derived from an EMBL/GenBank/DDBJ whole genome shotgun (WGS) entry which is preliminary data.</text>
</comment>
<keyword evidence="4 9" id="KW-0808">Transferase</keyword>
<proteinExistence type="inferred from homology"/>
<dbReference type="PANTHER" id="PTHR31488:SF1">
    <property type="entry name" value="C-MANNOSYLTRANSFERASE DPY19L1"/>
    <property type="match status" value="1"/>
</dbReference>
<keyword evidence="10" id="KW-1185">Reference proteome</keyword>
<dbReference type="Proteomes" id="UP000230750">
    <property type="component" value="Unassembled WGS sequence"/>
</dbReference>
<keyword evidence="5 8" id="KW-0812">Transmembrane</keyword>
<evidence type="ECO:0000256" key="2">
    <source>
        <dbReference type="ARBA" id="ARBA00008744"/>
    </source>
</evidence>
<keyword evidence="3 9" id="KW-0328">Glycosyltransferase</keyword>
<evidence type="ECO:0000256" key="4">
    <source>
        <dbReference type="ARBA" id="ARBA00022679"/>
    </source>
</evidence>
<evidence type="ECO:0000256" key="3">
    <source>
        <dbReference type="ARBA" id="ARBA00022676"/>
    </source>
</evidence>
<organism evidence="9 10">
    <name type="scientific">Stichopus japonicus</name>
    <name type="common">Sea cucumber</name>
    <dbReference type="NCBI Taxonomy" id="307972"/>
    <lineage>
        <taxon>Eukaryota</taxon>
        <taxon>Metazoa</taxon>
        <taxon>Echinodermata</taxon>
        <taxon>Eleutherozoa</taxon>
        <taxon>Echinozoa</taxon>
        <taxon>Holothuroidea</taxon>
        <taxon>Aspidochirotacea</taxon>
        <taxon>Aspidochirotida</taxon>
        <taxon>Stichopodidae</taxon>
        <taxon>Apostichopus</taxon>
    </lineage>
</organism>
<feature type="transmembrane region" description="Helical" evidence="8">
    <location>
        <begin position="28"/>
        <end position="50"/>
    </location>
</feature>
<feature type="transmembrane region" description="Helical" evidence="8">
    <location>
        <begin position="122"/>
        <end position="143"/>
    </location>
</feature>
<dbReference type="AlphaFoldDB" id="A0A2G8K0S3"/>
<dbReference type="GO" id="GO:0000030">
    <property type="term" value="F:mannosyltransferase activity"/>
    <property type="evidence" value="ECO:0007669"/>
    <property type="project" value="TreeGrafter"/>
</dbReference>
<dbReference type="InterPro" id="IPR018732">
    <property type="entry name" value="Dpy-19/Dpy-19-like"/>
</dbReference>
<name>A0A2G8K0S3_STIJA</name>
<protein>
    <submittedName>
        <fullName evidence="9">Putative C-mannosyltransferase DPY19L1 isoform X2</fullName>
    </submittedName>
</protein>
<evidence type="ECO:0000256" key="5">
    <source>
        <dbReference type="ARBA" id="ARBA00022692"/>
    </source>
</evidence>
<comment type="subcellular location">
    <subcellularLocation>
        <location evidence="1">Membrane</location>
        <topology evidence="1">Multi-pass membrane protein</topology>
    </subcellularLocation>
</comment>
<feature type="transmembrane region" description="Helical" evidence="8">
    <location>
        <begin position="243"/>
        <end position="263"/>
    </location>
</feature>
<reference evidence="9 10" key="1">
    <citation type="journal article" date="2017" name="PLoS Biol.">
        <title>The sea cucumber genome provides insights into morphological evolution and visceral regeneration.</title>
        <authorList>
            <person name="Zhang X."/>
            <person name="Sun L."/>
            <person name="Yuan J."/>
            <person name="Sun Y."/>
            <person name="Gao Y."/>
            <person name="Zhang L."/>
            <person name="Li S."/>
            <person name="Dai H."/>
            <person name="Hamel J.F."/>
            <person name="Liu C."/>
            <person name="Yu Y."/>
            <person name="Liu S."/>
            <person name="Lin W."/>
            <person name="Guo K."/>
            <person name="Jin S."/>
            <person name="Xu P."/>
            <person name="Storey K.B."/>
            <person name="Huan P."/>
            <person name="Zhang T."/>
            <person name="Zhou Y."/>
            <person name="Zhang J."/>
            <person name="Lin C."/>
            <person name="Li X."/>
            <person name="Xing L."/>
            <person name="Huo D."/>
            <person name="Sun M."/>
            <person name="Wang L."/>
            <person name="Mercier A."/>
            <person name="Li F."/>
            <person name="Yang H."/>
            <person name="Xiang J."/>
        </authorList>
    </citation>
    <scope>NUCLEOTIDE SEQUENCE [LARGE SCALE GENOMIC DNA]</scope>
    <source>
        <strain evidence="9">Shaxun</strain>
        <tissue evidence="9">Muscle</tissue>
    </source>
</reference>
<keyword evidence="6 8" id="KW-1133">Transmembrane helix</keyword>
<feature type="transmembrane region" description="Helical" evidence="8">
    <location>
        <begin position="71"/>
        <end position="90"/>
    </location>
</feature>
<dbReference type="PANTHER" id="PTHR31488">
    <property type="entry name" value="DPY-19-LIKE 1, LIKE (H. SAPIENS)"/>
    <property type="match status" value="1"/>
</dbReference>
<dbReference type="EMBL" id="MRZV01001005">
    <property type="protein sequence ID" value="PIK41594.1"/>
    <property type="molecule type" value="Genomic_DNA"/>
</dbReference>
<sequence length="500" mass="57659">MGYPFFILQLLAITYTLSIPRPRWLHSAFIFISSLFFMLCWQFAQFTLLTQMLSIFATFMLGYIRLSTLRCVLQGQSVALVTAYILLFGNELLLTSYYPACLITLWVIVCLEPVFQVHSSRIALWILQSVILVAGTASFKFLISSLLHVADDAHIGNLLMSKISDYKDFHTLLYICSKEFDFIETETIFRFLYSLLLPSALAALLMVMYNLLKGEYNRWSRQGDAGIKNKIDLQTNPKEGAEFVYHIFQTCAFVIMAGLIMRLKLFLHSSTLFTELLCWHLVRPDGDGHYPSRRDNLSFQVFHFIKEPVTHRALVVALIAVMTVKGVDNIREQRGHVGDFENGRLEDALEWIKSNTPKDAVFAGAMPTTSAVKLSTGRPIVNHPHYEDTEMRERTLKVYSIYSRKPTREVYSTLRDMRVQYVILEYSWCVRRYRPGCSLPEIWDVEDAENRGKEPTCMRLKRNAGPFFKEVFKNSEYTILKLNKVSQKINSQRIEVSATE</sequence>
<keyword evidence="7 8" id="KW-0472">Membrane</keyword>
<evidence type="ECO:0000313" key="10">
    <source>
        <dbReference type="Proteomes" id="UP000230750"/>
    </source>
</evidence>
<dbReference type="OrthoDB" id="6019623at2759"/>
<evidence type="ECO:0000256" key="7">
    <source>
        <dbReference type="ARBA" id="ARBA00023136"/>
    </source>
</evidence>
<evidence type="ECO:0000313" key="9">
    <source>
        <dbReference type="EMBL" id="PIK41594.1"/>
    </source>
</evidence>
<evidence type="ECO:0000256" key="8">
    <source>
        <dbReference type="SAM" id="Phobius"/>
    </source>
</evidence>
<dbReference type="STRING" id="307972.A0A2G8K0S3"/>
<dbReference type="GO" id="GO:0005637">
    <property type="term" value="C:nuclear inner membrane"/>
    <property type="evidence" value="ECO:0007669"/>
    <property type="project" value="TreeGrafter"/>
</dbReference>
<feature type="transmembrane region" description="Helical" evidence="8">
    <location>
        <begin position="96"/>
        <end position="115"/>
    </location>
</feature>
<dbReference type="Pfam" id="PF10034">
    <property type="entry name" value="Dpy19"/>
    <property type="match status" value="1"/>
</dbReference>
<feature type="transmembrane region" description="Helical" evidence="8">
    <location>
        <begin position="191"/>
        <end position="212"/>
    </location>
</feature>